<evidence type="ECO:0000313" key="1">
    <source>
        <dbReference type="EMBL" id="SDL67480.1"/>
    </source>
</evidence>
<protein>
    <submittedName>
        <fullName evidence="1">Proline dehydrogenase</fullName>
    </submittedName>
</protein>
<sequence>MRAQITPPVRRLLDALPRTGRQVADPVRVAAEATAAGCAVALAHTPAADPAAELRDLVARVAGAGLASACELTVPVDRLGSAAAGVVAAAADAGLDVALDGVPAAVDALAAEAGPVTVVVRAADDGAEERCRALAGDRVRLTGAHLPGRCGAAADLAFVRCLDVLMSGAGRPGVGTTDPRLVALAGERAAWNERAPDSWEYVMPWQVRSEQQRRLVAGGYRVRVVLRSGPATPALRPVGRS</sequence>
<accession>A0A1G9LZM9</accession>
<dbReference type="EMBL" id="FNHE01000001">
    <property type="protein sequence ID" value="SDL67480.1"/>
    <property type="molecule type" value="Genomic_DNA"/>
</dbReference>
<reference evidence="2" key="1">
    <citation type="submission" date="2016-10" db="EMBL/GenBank/DDBJ databases">
        <authorList>
            <person name="Varghese N."/>
            <person name="Submissions S."/>
        </authorList>
    </citation>
    <scope>NUCLEOTIDE SEQUENCE [LARGE SCALE GENOMIC DNA]</scope>
    <source>
        <strain evidence="2">DSM 45419</strain>
    </source>
</reference>
<dbReference type="STRING" id="1137991.SAMN05660642_00658"/>
<evidence type="ECO:0000313" key="2">
    <source>
        <dbReference type="Proteomes" id="UP000198680"/>
    </source>
</evidence>
<dbReference type="OrthoDB" id="9773461at2"/>
<dbReference type="Gene3D" id="3.20.20.220">
    <property type="match status" value="1"/>
</dbReference>
<name>A0A1G9LZM9_9ACTN</name>
<dbReference type="AlphaFoldDB" id="A0A1G9LZM9"/>
<gene>
    <name evidence="1" type="ORF">SAMN05660642_00658</name>
</gene>
<proteinExistence type="predicted"/>
<dbReference type="Proteomes" id="UP000198680">
    <property type="component" value="Unassembled WGS sequence"/>
</dbReference>
<dbReference type="RefSeq" id="WP_091213592.1">
    <property type="nucleotide sequence ID" value="NZ_FNHE01000001.1"/>
</dbReference>
<keyword evidence="2" id="KW-1185">Reference proteome</keyword>
<organism evidence="1 2">
    <name type="scientific">Geodermatophilus siccatus</name>
    <dbReference type="NCBI Taxonomy" id="1137991"/>
    <lineage>
        <taxon>Bacteria</taxon>
        <taxon>Bacillati</taxon>
        <taxon>Actinomycetota</taxon>
        <taxon>Actinomycetes</taxon>
        <taxon>Geodermatophilales</taxon>
        <taxon>Geodermatophilaceae</taxon>
        <taxon>Geodermatophilus</taxon>
    </lineage>
</organism>